<keyword evidence="1" id="KW-0147">Chitin-binding</keyword>
<dbReference type="AlphaFoldDB" id="A0A1W4WQ59"/>
<evidence type="ECO:0000256" key="6">
    <source>
        <dbReference type="SAM" id="SignalP"/>
    </source>
</evidence>
<dbReference type="Pfam" id="PF01607">
    <property type="entry name" value="CBM_14"/>
    <property type="match status" value="1"/>
</dbReference>
<dbReference type="SMART" id="SM00494">
    <property type="entry name" value="ChtBD2"/>
    <property type="match status" value="1"/>
</dbReference>
<feature type="chain" id="PRO_5010706178" evidence="6">
    <location>
        <begin position="19"/>
        <end position="94"/>
    </location>
</feature>
<keyword evidence="4" id="KW-1015">Disulfide bond</keyword>
<evidence type="ECO:0000259" key="7">
    <source>
        <dbReference type="PROSITE" id="PS50940"/>
    </source>
</evidence>
<dbReference type="RefSeq" id="XP_018322175.1">
    <property type="nucleotide sequence ID" value="XM_018466673.2"/>
</dbReference>
<sequence length="94" mass="10410">MKGAIVLALFAILATACCYTDREIRIKLNELCEKHGDGYLVPDVADCTKFYECVGNDGTHFQLSCPSGLVYNSNTYACDYPENTQCSTILEDLQ</sequence>
<dbReference type="PROSITE" id="PS50940">
    <property type="entry name" value="CHIT_BIND_II"/>
    <property type="match status" value="1"/>
</dbReference>
<gene>
    <name evidence="9" type="primary">LOC108734907</name>
</gene>
<dbReference type="OrthoDB" id="6020543at2759"/>
<evidence type="ECO:0000256" key="2">
    <source>
        <dbReference type="ARBA" id="ARBA00022729"/>
    </source>
</evidence>
<dbReference type="PANTHER" id="PTHR23301:SF0">
    <property type="entry name" value="CHITIN-BINDING TYPE-2 DOMAIN-CONTAINING PROTEIN-RELATED"/>
    <property type="match status" value="1"/>
</dbReference>
<organism evidence="8 9">
    <name type="scientific">Agrilus planipennis</name>
    <name type="common">Emerald ash borer</name>
    <name type="synonym">Agrilus marcopoli</name>
    <dbReference type="NCBI Taxonomy" id="224129"/>
    <lineage>
        <taxon>Eukaryota</taxon>
        <taxon>Metazoa</taxon>
        <taxon>Ecdysozoa</taxon>
        <taxon>Arthropoda</taxon>
        <taxon>Hexapoda</taxon>
        <taxon>Insecta</taxon>
        <taxon>Pterygota</taxon>
        <taxon>Neoptera</taxon>
        <taxon>Endopterygota</taxon>
        <taxon>Coleoptera</taxon>
        <taxon>Polyphaga</taxon>
        <taxon>Elateriformia</taxon>
        <taxon>Buprestoidea</taxon>
        <taxon>Buprestidae</taxon>
        <taxon>Agrilinae</taxon>
        <taxon>Agrilus</taxon>
    </lineage>
</organism>
<keyword evidence="2 6" id="KW-0732">Signal</keyword>
<proteinExistence type="predicted"/>
<dbReference type="GO" id="GO:0008061">
    <property type="term" value="F:chitin binding"/>
    <property type="evidence" value="ECO:0007669"/>
    <property type="project" value="UniProtKB-KW"/>
</dbReference>
<dbReference type="InParanoid" id="A0A1W4WQ59"/>
<dbReference type="Proteomes" id="UP000192223">
    <property type="component" value="Unplaced"/>
</dbReference>
<dbReference type="GO" id="GO:0005576">
    <property type="term" value="C:extracellular region"/>
    <property type="evidence" value="ECO:0007669"/>
    <property type="project" value="InterPro"/>
</dbReference>
<dbReference type="PROSITE" id="PS51257">
    <property type="entry name" value="PROKAR_LIPOPROTEIN"/>
    <property type="match status" value="1"/>
</dbReference>
<feature type="signal peptide" evidence="6">
    <location>
        <begin position="1"/>
        <end position="18"/>
    </location>
</feature>
<keyword evidence="5" id="KW-0325">Glycoprotein</keyword>
<evidence type="ECO:0000313" key="8">
    <source>
        <dbReference type="Proteomes" id="UP000192223"/>
    </source>
</evidence>
<dbReference type="KEGG" id="apln:108734907"/>
<reference evidence="9" key="1">
    <citation type="submission" date="2025-08" db="UniProtKB">
        <authorList>
            <consortium name="RefSeq"/>
        </authorList>
    </citation>
    <scope>IDENTIFICATION</scope>
    <source>
        <tissue evidence="9">Entire body</tissue>
    </source>
</reference>
<dbReference type="InterPro" id="IPR051940">
    <property type="entry name" value="Chitin_bind-dev_reg"/>
</dbReference>
<keyword evidence="3" id="KW-0677">Repeat</keyword>
<feature type="domain" description="Chitin-binding type-2" evidence="7">
    <location>
        <begin position="29"/>
        <end position="88"/>
    </location>
</feature>
<dbReference type="SUPFAM" id="SSF57625">
    <property type="entry name" value="Invertebrate chitin-binding proteins"/>
    <property type="match status" value="1"/>
</dbReference>
<evidence type="ECO:0000256" key="3">
    <source>
        <dbReference type="ARBA" id="ARBA00022737"/>
    </source>
</evidence>
<evidence type="ECO:0000256" key="5">
    <source>
        <dbReference type="ARBA" id="ARBA00023180"/>
    </source>
</evidence>
<dbReference type="Gene3D" id="2.170.140.10">
    <property type="entry name" value="Chitin binding domain"/>
    <property type="match status" value="1"/>
</dbReference>
<keyword evidence="8" id="KW-1185">Reference proteome</keyword>
<dbReference type="PANTHER" id="PTHR23301">
    <property type="entry name" value="CHITIN BINDING PERITROPHIN-A"/>
    <property type="match status" value="1"/>
</dbReference>
<name>A0A1W4WQ59_AGRPL</name>
<evidence type="ECO:0000313" key="9">
    <source>
        <dbReference type="RefSeq" id="XP_018322175.1"/>
    </source>
</evidence>
<dbReference type="InterPro" id="IPR002557">
    <property type="entry name" value="Chitin-bd_dom"/>
</dbReference>
<dbReference type="GeneID" id="108734907"/>
<accession>A0A1W4WQ59</accession>
<evidence type="ECO:0000256" key="4">
    <source>
        <dbReference type="ARBA" id="ARBA00023157"/>
    </source>
</evidence>
<dbReference type="InterPro" id="IPR036508">
    <property type="entry name" value="Chitin-bd_dom_sf"/>
</dbReference>
<protein>
    <submittedName>
        <fullName evidence="9">Peritrophin-44-like</fullName>
    </submittedName>
</protein>
<evidence type="ECO:0000256" key="1">
    <source>
        <dbReference type="ARBA" id="ARBA00022669"/>
    </source>
</evidence>